<dbReference type="STRING" id="1834516.BL253_22380"/>
<gene>
    <name evidence="2" type="ORF">BL253_22380</name>
</gene>
<dbReference type="Gene3D" id="3.40.50.2000">
    <property type="entry name" value="Glycogen Phosphorylase B"/>
    <property type="match status" value="1"/>
</dbReference>
<feature type="region of interest" description="Disordered" evidence="1">
    <location>
        <begin position="50"/>
        <end position="72"/>
    </location>
</feature>
<dbReference type="OrthoDB" id="9810950at2"/>
<protein>
    <submittedName>
        <fullName evidence="2">Glycosyl hydrolase</fullName>
    </submittedName>
</protein>
<keyword evidence="3" id="KW-1185">Reference proteome</keyword>
<dbReference type="InterPro" id="IPR050519">
    <property type="entry name" value="Glycosyltransf_28_UgtP"/>
</dbReference>
<keyword evidence="2" id="KW-0378">Hydrolase</keyword>
<dbReference type="RefSeq" id="WP_076819146.1">
    <property type="nucleotide sequence ID" value="NZ_MOMC01000046.1"/>
</dbReference>
<sequence length="440" mass="46441">MATAPGRRPGLARAPGDPAQIPTVPFRPQDVPTAPDHQVRAARAASIGIATATGPGPWTGAGAGGFPVPTARPRPSDGALLLTGSLGMGHHVMAQACAVSLEARQMRVRTLDSLRMLGGPGGRIGEAVFRGMVGVPGLYDAFHFNQLRTGGRIATGIDAVSSRFLVPRMRDELATEPVSLVISIFATGAAATSRIKPDFPGLATVVFCTDVCPHRLWVHQNTDLYLVTSETAVRYVRRFHPSAEVAVVPAPVRAPFYEAPTQRDARLAFGIPLESRCVLLMSGSWGLGPLVEAAEALAAAGVWVFAVAGHNAKLARRLAVLAEREHRVIPFGFTDRIPALMAAADLVVTSSGDTCSEARVIGRDLLLLDVVPGHGRDNLQGELEKGGAEIAGRDPRALARSALAALDRVKPSTRRIARGPEDWERAFGIALAQVGLTPGR</sequence>
<reference evidence="3" key="1">
    <citation type="submission" date="2016-10" db="EMBL/GenBank/DDBJ databases">
        <title>Frankia sp. NRRL B-16386 Genome sequencing.</title>
        <authorList>
            <person name="Ghodhbane-Gtari F."/>
            <person name="Swanson E."/>
            <person name="Gueddou A."/>
            <person name="Hezbri K."/>
            <person name="Ktari K."/>
            <person name="Nouioui I."/>
            <person name="Morris K."/>
            <person name="Simpson S."/>
            <person name="Abebe-Akele F."/>
            <person name="Thomas K."/>
            <person name="Gtari M."/>
            <person name="Tisa L.S."/>
        </authorList>
    </citation>
    <scope>NUCLEOTIDE SEQUENCE [LARGE SCALE GENOMIC DNA]</scope>
    <source>
        <strain evidence="3">NRRL B-16386</strain>
    </source>
</reference>
<evidence type="ECO:0000256" key="1">
    <source>
        <dbReference type="SAM" id="MobiDB-lite"/>
    </source>
</evidence>
<evidence type="ECO:0000313" key="3">
    <source>
        <dbReference type="Proteomes" id="UP000188929"/>
    </source>
</evidence>
<dbReference type="SUPFAM" id="SSF53756">
    <property type="entry name" value="UDP-Glycosyltransferase/glycogen phosphorylase"/>
    <property type="match status" value="1"/>
</dbReference>
<evidence type="ECO:0000313" key="2">
    <source>
        <dbReference type="EMBL" id="ONH27305.1"/>
    </source>
</evidence>
<name>A0A1V2I6T1_9ACTN</name>
<dbReference type="AlphaFoldDB" id="A0A1V2I6T1"/>
<organism evidence="2 3">
    <name type="scientific">Pseudofrankia asymbiotica</name>
    <dbReference type="NCBI Taxonomy" id="1834516"/>
    <lineage>
        <taxon>Bacteria</taxon>
        <taxon>Bacillati</taxon>
        <taxon>Actinomycetota</taxon>
        <taxon>Actinomycetes</taxon>
        <taxon>Frankiales</taxon>
        <taxon>Frankiaceae</taxon>
        <taxon>Pseudofrankia</taxon>
    </lineage>
</organism>
<dbReference type="PANTHER" id="PTHR43025:SF3">
    <property type="entry name" value="MONOGALACTOSYLDIACYLGLYCEROL SYNTHASE 1, CHLOROPLASTIC"/>
    <property type="match status" value="1"/>
</dbReference>
<comment type="caution">
    <text evidence="2">The sequence shown here is derived from an EMBL/GenBank/DDBJ whole genome shotgun (WGS) entry which is preliminary data.</text>
</comment>
<proteinExistence type="predicted"/>
<dbReference type="GO" id="GO:0016787">
    <property type="term" value="F:hydrolase activity"/>
    <property type="evidence" value="ECO:0007669"/>
    <property type="project" value="UniProtKB-KW"/>
</dbReference>
<dbReference type="Proteomes" id="UP000188929">
    <property type="component" value="Unassembled WGS sequence"/>
</dbReference>
<feature type="region of interest" description="Disordered" evidence="1">
    <location>
        <begin position="1"/>
        <end position="37"/>
    </location>
</feature>
<dbReference type="EMBL" id="MOMC01000046">
    <property type="protein sequence ID" value="ONH27305.1"/>
    <property type="molecule type" value="Genomic_DNA"/>
</dbReference>
<dbReference type="PANTHER" id="PTHR43025">
    <property type="entry name" value="MONOGALACTOSYLDIACYLGLYCEROL SYNTHASE"/>
    <property type="match status" value="1"/>
</dbReference>
<accession>A0A1V2I6T1</accession>